<organism evidence="5 6">
    <name type="scientific">Sulfitobacter sabulilitoris</name>
    <dbReference type="NCBI Taxonomy" id="2562655"/>
    <lineage>
        <taxon>Bacteria</taxon>
        <taxon>Pseudomonadati</taxon>
        <taxon>Pseudomonadota</taxon>
        <taxon>Alphaproteobacteria</taxon>
        <taxon>Rhodobacterales</taxon>
        <taxon>Roseobacteraceae</taxon>
        <taxon>Sulfitobacter</taxon>
    </lineage>
</organism>
<dbReference type="AlphaFoldDB" id="A0A5S3PD48"/>
<reference evidence="5 6" key="1">
    <citation type="submission" date="2019-05" db="EMBL/GenBank/DDBJ databases">
        <title>Sulfitobacter sabulilitoris sp. nov., isolated from a marine sand.</title>
        <authorList>
            <person name="Yoon J.-H."/>
        </authorList>
    </citation>
    <scope>NUCLEOTIDE SEQUENCE [LARGE SCALE GENOMIC DNA]</scope>
    <source>
        <strain evidence="5 6">HSMS-29</strain>
    </source>
</reference>
<dbReference type="Proteomes" id="UP000309550">
    <property type="component" value="Unassembled WGS sequence"/>
</dbReference>
<dbReference type="InterPro" id="IPR028081">
    <property type="entry name" value="Leu-bd"/>
</dbReference>
<evidence type="ECO:0000256" key="1">
    <source>
        <dbReference type="ARBA" id="ARBA00010062"/>
    </source>
</evidence>
<sequence length="380" mass="38511">MPPASPIAHGAVRPDGPPRSHRSRRRFLTGLAATSLVSGLSACADGFQLGGAGSVPPGTQGRAALLAPLTGPRARLGQIMRQAASLGGSGVGLTTELEILDSGDTADSAVKAALAATSAGARMLIGPLFAEQAAAVARAVPARVPVVALTNDTSVAGGNLFVFGITPRHSAQAILSLAAARGLRDIGMVVPPGAFGERSVAAARSLAGPLGITLRPPLVRSSAEGLAQALRAGGDGLPDAVYIPSADATLPRHLAALRGSAVQVLGSVQWSALDVTTDPVFRDAWFAAPDPLRFEPFANLLESQSDGPAGILAGLAFDGAEMARLLGRLDMQDRKGLLRKDGFNGVLGPYRFLPSGDCQRGLAVLKVGDGAITLLGATSV</sequence>
<feature type="domain" description="Leucine-binding protein" evidence="4">
    <location>
        <begin position="64"/>
        <end position="255"/>
    </location>
</feature>
<dbReference type="OrthoDB" id="7778937at2"/>
<name>A0A5S3PD48_9RHOB</name>
<feature type="region of interest" description="Disordered" evidence="3">
    <location>
        <begin position="1"/>
        <end position="22"/>
    </location>
</feature>
<dbReference type="Pfam" id="PF13458">
    <property type="entry name" value="Peripla_BP_6"/>
    <property type="match status" value="1"/>
</dbReference>
<dbReference type="InterPro" id="IPR028082">
    <property type="entry name" value="Peripla_BP_I"/>
</dbReference>
<dbReference type="Gene3D" id="3.40.50.2300">
    <property type="match status" value="2"/>
</dbReference>
<keyword evidence="6" id="KW-1185">Reference proteome</keyword>
<comment type="caution">
    <text evidence="5">The sequence shown here is derived from an EMBL/GenBank/DDBJ whole genome shotgun (WGS) entry which is preliminary data.</text>
</comment>
<evidence type="ECO:0000256" key="3">
    <source>
        <dbReference type="SAM" id="MobiDB-lite"/>
    </source>
</evidence>
<gene>
    <name evidence="5" type="ORF">FDT80_13670</name>
</gene>
<evidence type="ECO:0000313" key="6">
    <source>
        <dbReference type="Proteomes" id="UP000309550"/>
    </source>
</evidence>
<dbReference type="RefSeq" id="WP_138662863.1">
    <property type="nucleotide sequence ID" value="NZ_VANS01000003.1"/>
</dbReference>
<evidence type="ECO:0000313" key="5">
    <source>
        <dbReference type="EMBL" id="TMM51791.1"/>
    </source>
</evidence>
<dbReference type="SUPFAM" id="SSF53822">
    <property type="entry name" value="Periplasmic binding protein-like I"/>
    <property type="match status" value="1"/>
</dbReference>
<keyword evidence="2" id="KW-0732">Signal</keyword>
<evidence type="ECO:0000259" key="4">
    <source>
        <dbReference type="Pfam" id="PF13458"/>
    </source>
</evidence>
<dbReference type="EMBL" id="VANS01000003">
    <property type="protein sequence ID" value="TMM51791.1"/>
    <property type="molecule type" value="Genomic_DNA"/>
</dbReference>
<accession>A0A5S3PD48</accession>
<proteinExistence type="inferred from homology"/>
<comment type="similarity">
    <text evidence="1">Belongs to the leucine-binding protein family.</text>
</comment>
<protein>
    <recommendedName>
        <fullName evidence="4">Leucine-binding protein domain-containing protein</fullName>
    </recommendedName>
</protein>
<evidence type="ECO:0000256" key="2">
    <source>
        <dbReference type="ARBA" id="ARBA00022729"/>
    </source>
</evidence>